<feature type="transmembrane region" description="Helical" evidence="17">
    <location>
        <begin position="436"/>
        <end position="458"/>
    </location>
</feature>
<dbReference type="FunFam" id="2.70.70.10:FF:000001">
    <property type="entry name" value="PTS system glucose-specific IIA component"/>
    <property type="match status" value="1"/>
</dbReference>
<dbReference type="InterPro" id="IPR050558">
    <property type="entry name" value="PTS_Sugar-Specific_Components"/>
</dbReference>
<keyword evidence="9 17" id="KW-1133">Transmembrane helix</keyword>
<reference evidence="22" key="1">
    <citation type="submission" date="2016-09" db="EMBL/GenBank/DDBJ databases">
        <title>Draft genome sequence of a novel species of the family Streptococcaceae isolated from flowers.</title>
        <authorList>
            <person name="Chuah L.-O."/>
            <person name="Yap K.-P."/>
            <person name="Thong K.L."/>
            <person name="Liong M.T."/>
            <person name="Ahmad R."/>
            <person name="Rusul G."/>
        </authorList>
    </citation>
    <scope>NUCLEOTIDE SEQUENCE [LARGE SCALE GENOMIC DNA]</scope>
    <source>
        <strain evidence="22">DF1</strain>
    </source>
</reference>
<dbReference type="OrthoDB" id="9769191at2"/>
<dbReference type="InterPro" id="IPR001127">
    <property type="entry name" value="PTS_EIIA_1_perm"/>
</dbReference>
<dbReference type="PROSITE" id="PS51093">
    <property type="entry name" value="PTS_EIIA_TYPE_1"/>
    <property type="match status" value="1"/>
</dbReference>
<evidence type="ECO:0000259" key="18">
    <source>
        <dbReference type="PROSITE" id="PS51093"/>
    </source>
</evidence>
<feature type="active site" description="Phosphocysteine intermediate; for EIIB activity" evidence="16">
    <location>
        <position position="28"/>
    </location>
</feature>
<dbReference type="PANTHER" id="PTHR30175:SF7">
    <property type="entry name" value="NEGATIVE REGULATOR OF SACY ACTIVITY"/>
    <property type="match status" value="1"/>
</dbReference>
<evidence type="ECO:0000256" key="10">
    <source>
        <dbReference type="ARBA" id="ARBA00023136"/>
    </source>
</evidence>
<evidence type="ECO:0000256" key="8">
    <source>
        <dbReference type="ARBA" id="ARBA00022777"/>
    </source>
</evidence>
<evidence type="ECO:0000256" key="2">
    <source>
        <dbReference type="ARBA" id="ARBA00022448"/>
    </source>
</evidence>
<dbReference type="GO" id="GO:0015771">
    <property type="term" value="P:trehalose transport"/>
    <property type="evidence" value="ECO:0007669"/>
    <property type="project" value="TreeGrafter"/>
</dbReference>
<evidence type="ECO:0000256" key="1">
    <source>
        <dbReference type="ARBA" id="ARBA00004651"/>
    </source>
</evidence>
<proteinExistence type="predicted"/>
<feature type="domain" description="PTS EIIB type-1" evidence="19">
    <location>
        <begin position="6"/>
        <end position="89"/>
    </location>
</feature>
<evidence type="ECO:0000256" key="13">
    <source>
        <dbReference type="ARBA" id="ARBA00048931"/>
    </source>
</evidence>
<evidence type="ECO:0000256" key="3">
    <source>
        <dbReference type="ARBA" id="ARBA00022475"/>
    </source>
</evidence>
<organism evidence="21 22">
    <name type="scientific">Floricoccus tropicus</name>
    <dbReference type="NCBI Taxonomy" id="1859473"/>
    <lineage>
        <taxon>Bacteria</taxon>
        <taxon>Bacillati</taxon>
        <taxon>Bacillota</taxon>
        <taxon>Bacilli</taxon>
        <taxon>Lactobacillales</taxon>
        <taxon>Streptococcaceae</taxon>
        <taxon>Floricoccus</taxon>
    </lineage>
</organism>
<dbReference type="PROSITE" id="PS51098">
    <property type="entry name" value="PTS_EIIB_TYPE_1"/>
    <property type="match status" value="1"/>
</dbReference>
<feature type="transmembrane region" description="Helical" evidence="17">
    <location>
        <begin position="332"/>
        <end position="355"/>
    </location>
</feature>
<dbReference type="EC" id="2.7.1.211" evidence="11"/>
<evidence type="ECO:0000256" key="14">
    <source>
        <dbReference type="ARBA" id="ARBA00074554"/>
    </source>
</evidence>
<dbReference type="Proteomes" id="UP000178622">
    <property type="component" value="Unassembled WGS sequence"/>
</dbReference>
<keyword evidence="6" id="KW-0598">Phosphotransferase system</keyword>
<dbReference type="GO" id="GO:0090589">
    <property type="term" value="F:protein-phosphocysteine-trehalose phosphotransferase system transporter activity"/>
    <property type="evidence" value="ECO:0007669"/>
    <property type="project" value="TreeGrafter"/>
</dbReference>
<dbReference type="GO" id="GO:0016301">
    <property type="term" value="F:kinase activity"/>
    <property type="evidence" value="ECO:0007669"/>
    <property type="project" value="UniProtKB-KW"/>
</dbReference>
<dbReference type="Pfam" id="PF00358">
    <property type="entry name" value="PTS_EIIA_1"/>
    <property type="match status" value="1"/>
</dbReference>
<dbReference type="FunFam" id="3.30.1360.60:FF:000001">
    <property type="entry name" value="PTS system glucose-specific IIBC component PtsG"/>
    <property type="match status" value="1"/>
</dbReference>
<dbReference type="Gene3D" id="3.30.1360.60">
    <property type="entry name" value="Glucose permease domain IIB"/>
    <property type="match status" value="1"/>
</dbReference>
<dbReference type="InterPro" id="IPR036878">
    <property type="entry name" value="Glu_permease_IIB"/>
</dbReference>
<dbReference type="PROSITE" id="PS00371">
    <property type="entry name" value="PTS_EIIA_TYPE_1_HIS"/>
    <property type="match status" value="1"/>
</dbReference>
<dbReference type="InterPro" id="IPR013013">
    <property type="entry name" value="PTS_EIIC_1"/>
</dbReference>
<evidence type="ECO:0000313" key="22">
    <source>
        <dbReference type="Proteomes" id="UP000178622"/>
    </source>
</evidence>
<dbReference type="SUPFAM" id="SSF51261">
    <property type="entry name" value="Duplicated hybrid motif"/>
    <property type="match status" value="1"/>
</dbReference>
<sequence length="632" mass="67380">MAEINYKQIANNLVELIGEDNIVSVTHCATRLRVQVKDRSAIDDSQVELVDEVKGVFYNAGQYQVILGTGIVNKVYDEVQKQYSFPEVSKDEMTKDDSSWLQRAVRNIADIFVPIIPILGATGLFLGLKGVLFNPTVLNLFGTTPEAIPQWLSALVTVLTDTAFGFLTAFICWSAFKKMGGLPIIGFLIGLMLVSPALPNAYAVAGGTAQPIMAFGVIPLVGYQGSILTALITGMIGATLEKKLRKIMPNSMDLIFTPFVVILVSVLVALFVLGPIVHAFEGQAIKLIEMFLHLPFGIGGLIIGFLYPIAVMTGMHHMFIMIETSLIATTGFNPLITVCAMYGFANAAVCLAIALKARNSAVKAAGISATLTQLLGVSEPALFGVVMRTGMKAIGVLLASSSLGGMVLSLMGIQANSYGLAVLLSPLMYIYSPYQVTTYVIVGILTFVFAFVMTNIIVVPGKAKTAATNDSDSPKESPVPSTDVITSIDEIHTPLAGEIIPIEEVSDPVFANKLMGEGFAVIPSEGTVKAPITGVIEMVAPSKHAIGIKGDSGLELLIHMGIDTVALDGAPFEIDVKPGDHVEVGQKLGTMDLDQIIKNGKDITTMVIITDSGTQVESIKFYGEHVVPILKK</sequence>
<feature type="domain" description="PTS EIIC type-1" evidence="20">
    <location>
        <begin position="119"/>
        <end position="473"/>
    </location>
</feature>
<dbReference type="InterPro" id="IPR003352">
    <property type="entry name" value="PTS_EIIC"/>
</dbReference>
<evidence type="ECO:0000256" key="7">
    <source>
        <dbReference type="ARBA" id="ARBA00022692"/>
    </source>
</evidence>
<dbReference type="RefSeq" id="WP_070792908.1">
    <property type="nucleotide sequence ID" value="NZ_MKIR01000024.1"/>
</dbReference>
<dbReference type="InterPro" id="IPR011055">
    <property type="entry name" value="Dup_hybrid_motif"/>
</dbReference>
<keyword evidence="5" id="KW-0808">Transferase</keyword>
<dbReference type="InterPro" id="IPR001996">
    <property type="entry name" value="PTS_IIB_1"/>
</dbReference>
<dbReference type="STRING" id="1859473.BG261_06330"/>
<dbReference type="EMBL" id="MKIR01000024">
    <property type="protein sequence ID" value="OFI48511.1"/>
    <property type="molecule type" value="Genomic_DNA"/>
</dbReference>
<feature type="transmembrane region" description="Helical" evidence="17">
    <location>
        <begin position="211"/>
        <end position="233"/>
    </location>
</feature>
<dbReference type="AlphaFoldDB" id="A0A1E8GJT0"/>
<dbReference type="NCBIfam" id="TIGR00830">
    <property type="entry name" value="PTBA"/>
    <property type="match status" value="1"/>
</dbReference>
<comment type="caution">
    <text evidence="21">The sequence shown here is derived from an EMBL/GenBank/DDBJ whole genome shotgun (WGS) entry which is preliminary data.</text>
</comment>
<evidence type="ECO:0000259" key="19">
    <source>
        <dbReference type="PROSITE" id="PS51098"/>
    </source>
</evidence>
<dbReference type="Pfam" id="PF02378">
    <property type="entry name" value="PTS_EIIC"/>
    <property type="match status" value="1"/>
</dbReference>
<dbReference type="PROSITE" id="PS51103">
    <property type="entry name" value="PTS_EIIC_TYPE_1"/>
    <property type="match status" value="1"/>
</dbReference>
<evidence type="ECO:0000256" key="4">
    <source>
        <dbReference type="ARBA" id="ARBA00022597"/>
    </source>
</evidence>
<feature type="transmembrane region" description="Helical" evidence="17">
    <location>
        <begin position="367"/>
        <end position="386"/>
    </location>
</feature>
<feature type="transmembrane region" description="Helical" evidence="17">
    <location>
        <begin position="148"/>
        <end position="172"/>
    </location>
</feature>
<feature type="transmembrane region" description="Helical" evidence="17">
    <location>
        <begin position="108"/>
        <end position="128"/>
    </location>
</feature>
<keyword evidence="22" id="KW-1185">Reference proteome</keyword>
<comment type="catalytic activity">
    <reaction evidence="13">
        <text>N(pros)-phospho-L-histidyl-[protein](out) + sucrose = sucrose 6(G)-phosphate(in) + L-histidyl-[protein]</text>
        <dbReference type="Rhea" id="RHEA:49236"/>
        <dbReference type="Rhea" id="RHEA-COMP:9745"/>
        <dbReference type="Rhea" id="RHEA-COMP:9746"/>
        <dbReference type="ChEBI" id="CHEBI:17992"/>
        <dbReference type="ChEBI" id="CHEBI:29979"/>
        <dbReference type="ChEBI" id="CHEBI:64837"/>
        <dbReference type="ChEBI" id="CHEBI:91002"/>
        <dbReference type="EC" id="2.7.1.211"/>
    </reaction>
</comment>
<keyword evidence="7 17" id="KW-0812">Transmembrane</keyword>
<accession>A0A1E8GJT0</accession>
<dbReference type="SUPFAM" id="SSF55604">
    <property type="entry name" value="Glucose permease domain IIB"/>
    <property type="match status" value="1"/>
</dbReference>
<feature type="transmembrane region" description="Helical" evidence="17">
    <location>
        <begin position="393"/>
        <end position="416"/>
    </location>
</feature>
<dbReference type="PANTHER" id="PTHR30175">
    <property type="entry name" value="PHOSPHOTRANSFERASE SYSTEM TRANSPORT PROTEIN"/>
    <property type="match status" value="1"/>
</dbReference>
<feature type="domain" description="PTS EIIA type-1" evidence="18">
    <location>
        <begin position="507"/>
        <end position="611"/>
    </location>
</feature>
<dbReference type="PROSITE" id="PS01035">
    <property type="entry name" value="PTS_EIIB_TYPE_1_CYS"/>
    <property type="match status" value="1"/>
</dbReference>
<name>A0A1E8GJT0_9LACT</name>
<dbReference type="CDD" id="cd00212">
    <property type="entry name" value="PTS_IIB_glc"/>
    <property type="match status" value="1"/>
</dbReference>
<keyword evidence="4" id="KW-0762">Sugar transport</keyword>
<dbReference type="GO" id="GO:0008982">
    <property type="term" value="F:protein-N(PI)-phosphohistidine-sugar phosphotransferase activity"/>
    <property type="evidence" value="ECO:0007669"/>
    <property type="project" value="InterPro"/>
</dbReference>
<comment type="function">
    <text evidence="12">The phosphoenolpyruvate-dependent sugar phosphotransferase system (sugar PTS), a major carbohydrate active transport system, catalyzes the phosphorylation of incoming sugar substrates concomitantly with their translocation across the cell membrane. This system is involved in sucrose transport.</text>
</comment>
<evidence type="ECO:0000313" key="21">
    <source>
        <dbReference type="EMBL" id="OFI48511.1"/>
    </source>
</evidence>
<keyword evidence="8" id="KW-0418">Kinase</keyword>
<dbReference type="Pfam" id="PF00367">
    <property type="entry name" value="PTS_EIIB"/>
    <property type="match status" value="1"/>
</dbReference>
<gene>
    <name evidence="21" type="ORF">BG261_06330</name>
</gene>
<evidence type="ECO:0000256" key="9">
    <source>
        <dbReference type="ARBA" id="ARBA00022989"/>
    </source>
</evidence>
<evidence type="ECO:0000256" key="11">
    <source>
        <dbReference type="ARBA" id="ARBA00044053"/>
    </source>
</evidence>
<keyword evidence="3" id="KW-1003">Cell membrane</keyword>
<comment type="subcellular location">
    <subcellularLocation>
        <location evidence="1">Cell membrane</location>
        <topology evidence="1">Multi-pass membrane protein</topology>
    </subcellularLocation>
</comment>
<evidence type="ECO:0000256" key="12">
    <source>
        <dbReference type="ARBA" id="ARBA00045139"/>
    </source>
</evidence>
<dbReference type="InterPro" id="IPR018113">
    <property type="entry name" value="PTrfase_EIIB_Cys"/>
</dbReference>
<protein>
    <recommendedName>
        <fullName evidence="14">PTS system sucrose-specific EIIBCA component</fullName>
        <ecNumber evidence="11">2.7.1.211</ecNumber>
    </recommendedName>
    <alternativeName>
        <fullName evidence="15">EIIBCA-Scr</fullName>
    </alternativeName>
</protein>
<evidence type="ECO:0000259" key="20">
    <source>
        <dbReference type="PROSITE" id="PS51103"/>
    </source>
</evidence>
<keyword evidence="10 17" id="KW-0472">Membrane</keyword>
<feature type="transmembrane region" description="Helical" evidence="17">
    <location>
        <begin position="290"/>
        <end position="311"/>
    </location>
</feature>
<evidence type="ECO:0000256" key="16">
    <source>
        <dbReference type="PROSITE-ProRule" id="PRU00421"/>
    </source>
</evidence>
<evidence type="ECO:0000256" key="15">
    <source>
        <dbReference type="ARBA" id="ARBA00081008"/>
    </source>
</evidence>
<dbReference type="GO" id="GO:0009401">
    <property type="term" value="P:phosphoenolpyruvate-dependent sugar phosphotransferase system"/>
    <property type="evidence" value="ECO:0007669"/>
    <property type="project" value="UniProtKB-KW"/>
</dbReference>
<dbReference type="GO" id="GO:0005886">
    <property type="term" value="C:plasma membrane"/>
    <property type="evidence" value="ECO:0007669"/>
    <property type="project" value="UniProtKB-SubCell"/>
</dbReference>
<dbReference type="Gene3D" id="2.70.70.10">
    <property type="entry name" value="Glucose Permease (Domain IIA)"/>
    <property type="match status" value="1"/>
</dbReference>
<feature type="transmembrane region" description="Helical" evidence="17">
    <location>
        <begin position="184"/>
        <end position="205"/>
    </location>
</feature>
<evidence type="ECO:0000256" key="17">
    <source>
        <dbReference type="SAM" id="Phobius"/>
    </source>
</evidence>
<evidence type="ECO:0000256" key="5">
    <source>
        <dbReference type="ARBA" id="ARBA00022679"/>
    </source>
</evidence>
<evidence type="ECO:0000256" key="6">
    <source>
        <dbReference type="ARBA" id="ARBA00022683"/>
    </source>
</evidence>
<keyword evidence="2" id="KW-0813">Transport</keyword>
<feature type="transmembrane region" description="Helical" evidence="17">
    <location>
        <begin position="254"/>
        <end position="278"/>
    </location>
</feature>